<gene>
    <name evidence="11" type="ORF">EDD18DRAFT_1331070</name>
</gene>
<evidence type="ECO:0000256" key="9">
    <source>
        <dbReference type="SAM" id="Phobius"/>
    </source>
</evidence>
<evidence type="ECO:0000313" key="11">
    <source>
        <dbReference type="EMBL" id="KAK0498004.1"/>
    </source>
</evidence>
<keyword evidence="9" id="KW-0812">Transmembrane</keyword>
<keyword evidence="3" id="KW-0349">Heme</keyword>
<sequence length="247" mass="27620">MSTSPSRSSRISEKSNYATSPTPSSNRCRAPCPALNALANHGHISEDGQDIAFFDLLRAMVHVYSISIPLALFLALPGYLLYGTFCCTGWPWKWTLVLSLGALSEFGASRLAHRASLAHVNHPSHSPDPKLLETLISAYPSGMSIRDFAEVRVKREAALDKPLNWWHEQVALGESALSWLLFRDGSDEKATVPVERMREFFGEERLPEGWWQRVRPQDTVGLLTARKIANEVQKDMMIIRSQSAESN</sequence>
<keyword evidence="9" id="KW-0472">Membrane</keyword>
<feature type="transmembrane region" description="Helical" evidence="9">
    <location>
        <begin position="61"/>
        <end position="82"/>
    </location>
</feature>
<evidence type="ECO:0000256" key="7">
    <source>
        <dbReference type="ARBA" id="ARBA00025795"/>
    </source>
</evidence>
<dbReference type="GO" id="GO:0046872">
    <property type="term" value="F:metal ion binding"/>
    <property type="evidence" value="ECO:0007669"/>
    <property type="project" value="UniProtKB-KW"/>
</dbReference>
<evidence type="ECO:0000256" key="3">
    <source>
        <dbReference type="ARBA" id="ARBA00022617"/>
    </source>
</evidence>
<keyword evidence="2" id="KW-0575">Peroxidase</keyword>
<reference evidence="11" key="1">
    <citation type="submission" date="2023-06" db="EMBL/GenBank/DDBJ databases">
        <authorList>
            <consortium name="Lawrence Berkeley National Laboratory"/>
            <person name="Ahrendt S."/>
            <person name="Sahu N."/>
            <person name="Indic B."/>
            <person name="Wong-Bajracharya J."/>
            <person name="Merenyi Z."/>
            <person name="Ke H.-M."/>
            <person name="Monk M."/>
            <person name="Kocsube S."/>
            <person name="Drula E."/>
            <person name="Lipzen A."/>
            <person name="Balint B."/>
            <person name="Henrissat B."/>
            <person name="Andreopoulos B."/>
            <person name="Martin F.M."/>
            <person name="Harder C.B."/>
            <person name="Rigling D."/>
            <person name="Ford K.L."/>
            <person name="Foster G.D."/>
            <person name="Pangilinan J."/>
            <person name="Papanicolaou A."/>
            <person name="Barry K."/>
            <person name="LaButti K."/>
            <person name="Viragh M."/>
            <person name="Koriabine M."/>
            <person name="Yan M."/>
            <person name="Riley R."/>
            <person name="Champramary S."/>
            <person name="Plett K.L."/>
            <person name="Tsai I.J."/>
            <person name="Slot J."/>
            <person name="Sipos G."/>
            <person name="Plett J."/>
            <person name="Nagy L.G."/>
            <person name="Grigoriev I.V."/>
        </authorList>
    </citation>
    <scope>NUCLEOTIDE SEQUENCE</scope>
    <source>
        <strain evidence="11">HWK02</strain>
    </source>
</reference>
<dbReference type="PANTHER" id="PTHR33577">
    <property type="entry name" value="STERIGMATOCYSTIN BIOSYNTHESIS PEROXIDASE STCC-RELATED"/>
    <property type="match status" value="1"/>
</dbReference>
<evidence type="ECO:0000256" key="1">
    <source>
        <dbReference type="ARBA" id="ARBA00001970"/>
    </source>
</evidence>
<dbReference type="Pfam" id="PF01328">
    <property type="entry name" value="Peroxidase_2"/>
    <property type="match status" value="1"/>
</dbReference>
<evidence type="ECO:0000256" key="5">
    <source>
        <dbReference type="ARBA" id="ARBA00023002"/>
    </source>
</evidence>
<keyword evidence="9" id="KW-1133">Transmembrane helix</keyword>
<dbReference type="SUPFAM" id="SSF47571">
    <property type="entry name" value="Cloroperoxidase"/>
    <property type="match status" value="1"/>
</dbReference>
<organism evidence="11 12">
    <name type="scientific">Armillaria luteobubalina</name>
    <dbReference type="NCBI Taxonomy" id="153913"/>
    <lineage>
        <taxon>Eukaryota</taxon>
        <taxon>Fungi</taxon>
        <taxon>Dikarya</taxon>
        <taxon>Basidiomycota</taxon>
        <taxon>Agaricomycotina</taxon>
        <taxon>Agaricomycetes</taxon>
        <taxon>Agaricomycetidae</taxon>
        <taxon>Agaricales</taxon>
        <taxon>Marasmiineae</taxon>
        <taxon>Physalacriaceae</taxon>
        <taxon>Armillaria</taxon>
    </lineage>
</organism>
<accession>A0AA39QAA4</accession>
<dbReference type="PROSITE" id="PS51405">
    <property type="entry name" value="HEME_HALOPEROXIDASE"/>
    <property type="match status" value="1"/>
</dbReference>
<dbReference type="Proteomes" id="UP001175228">
    <property type="component" value="Unassembled WGS sequence"/>
</dbReference>
<dbReference type="PANTHER" id="PTHR33577:SF9">
    <property type="entry name" value="PEROXIDASE STCC"/>
    <property type="match status" value="1"/>
</dbReference>
<evidence type="ECO:0000259" key="10">
    <source>
        <dbReference type="PROSITE" id="PS51405"/>
    </source>
</evidence>
<keyword evidence="6" id="KW-0408">Iron</keyword>
<dbReference type="InterPro" id="IPR000028">
    <property type="entry name" value="Chloroperoxidase"/>
</dbReference>
<evidence type="ECO:0000256" key="2">
    <source>
        <dbReference type="ARBA" id="ARBA00022559"/>
    </source>
</evidence>
<feature type="compositionally biased region" description="Polar residues" evidence="8">
    <location>
        <begin position="16"/>
        <end position="27"/>
    </location>
</feature>
<comment type="caution">
    <text evidence="11">The sequence shown here is derived from an EMBL/GenBank/DDBJ whole genome shotgun (WGS) entry which is preliminary data.</text>
</comment>
<evidence type="ECO:0000256" key="4">
    <source>
        <dbReference type="ARBA" id="ARBA00022723"/>
    </source>
</evidence>
<dbReference type="InterPro" id="IPR036851">
    <property type="entry name" value="Chloroperoxidase-like_sf"/>
</dbReference>
<evidence type="ECO:0000256" key="8">
    <source>
        <dbReference type="SAM" id="MobiDB-lite"/>
    </source>
</evidence>
<proteinExistence type="inferred from homology"/>
<comment type="cofactor">
    <cofactor evidence="1">
        <name>heme b</name>
        <dbReference type="ChEBI" id="CHEBI:60344"/>
    </cofactor>
</comment>
<dbReference type="EMBL" id="JAUEPU010000012">
    <property type="protein sequence ID" value="KAK0498004.1"/>
    <property type="molecule type" value="Genomic_DNA"/>
</dbReference>
<keyword evidence="12" id="KW-1185">Reference proteome</keyword>
<dbReference type="AlphaFoldDB" id="A0AA39QAA4"/>
<dbReference type="GO" id="GO:0004601">
    <property type="term" value="F:peroxidase activity"/>
    <property type="evidence" value="ECO:0007669"/>
    <property type="project" value="UniProtKB-KW"/>
</dbReference>
<dbReference type="Gene3D" id="1.10.489.10">
    <property type="entry name" value="Chloroperoxidase-like"/>
    <property type="match status" value="1"/>
</dbReference>
<evidence type="ECO:0000256" key="6">
    <source>
        <dbReference type="ARBA" id="ARBA00023004"/>
    </source>
</evidence>
<name>A0AA39QAA4_9AGAR</name>
<keyword evidence="5" id="KW-0560">Oxidoreductase</keyword>
<evidence type="ECO:0000313" key="12">
    <source>
        <dbReference type="Proteomes" id="UP001175228"/>
    </source>
</evidence>
<protein>
    <recommendedName>
        <fullName evidence="10">Heme haloperoxidase family profile domain-containing protein</fullName>
    </recommendedName>
</protein>
<feature type="region of interest" description="Disordered" evidence="8">
    <location>
        <begin position="1"/>
        <end position="27"/>
    </location>
</feature>
<keyword evidence="4" id="KW-0479">Metal-binding</keyword>
<feature type="domain" description="Heme haloperoxidase family profile" evidence="10">
    <location>
        <begin position="15"/>
        <end position="234"/>
    </location>
</feature>
<comment type="similarity">
    <text evidence="7">Belongs to the chloroperoxidase family.</text>
</comment>